<feature type="region of interest" description="Disordered" evidence="2">
    <location>
        <begin position="171"/>
        <end position="225"/>
    </location>
</feature>
<dbReference type="PANTHER" id="PTHR23177:SF35">
    <property type="entry name" value="RHO GTPASE-ACTIVATING PROTEIN GACA"/>
    <property type="match status" value="1"/>
</dbReference>
<reference evidence="5" key="2">
    <citation type="submission" date="2010-04" db="EMBL/GenBank/DDBJ databases">
        <authorList>
            <person name="Buell R."/>
            <person name="Hamilton J."/>
            <person name="Hostetler J."/>
        </authorList>
    </citation>
    <scope>NUCLEOTIDE SEQUENCE [LARGE SCALE GENOMIC DNA]</scope>
    <source>
        <strain evidence="5">DAOM:BR144</strain>
    </source>
</reference>
<dbReference type="InterPro" id="IPR000198">
    <property type="entry name" value="RhoGAP_dom"/>
</dbReference>
<name>K3X9R2_GLOUD</name>
<dbReference type="STRING" id="431595.K3X9R2"/>
<dbReference type="Gene3D" id="1.10.555.10">
    <property type="entry name" value="Rho GTPase activation protein"/>
    <property type="match status" value="1"/>
</dbReference>
<dbReference type="SUPFAM" id="SSF48350">
    <property type="entry name" value="GTPase activation domain, GAP"/>
    <property type="match status" value="1"/>
</dbReference>
<feature type="region of interest" description="Disordered" evidence="2">
    <location>
        <begin position="21"/>
        <end position="102"/>
    </location>
</feature>
<evidence type="ECO:0000256" key="1">
    <source>
        <dbReference type="ARBA" id="ARBA00022468"/>
    </source>
</evidence>
<dbReference type="Pfam" id="PF00620">
    <property type="entry name" value="RhoGAP"/>
    <property type="match status" value="1"/>
</dbReference>
<feature type="compositionally biased region" description="Polar residues" evidence="2">
    <location>
        <begin position="180"/>
        <end position="190"/>
    </location>
</feature>
<dbReference type="VEuPathDB" id="FungiDB:PYU1_G013932"/>
<reference evidence="4" key="3">
    <citation type="submission" date="2015-02" db="UniProtKB">
        <authorList>
            <consortium name="EnsemblProtists"/>
        </authorList>
    </citation>
    <scope>IDENTIFICATION</scope>
    <source>
        <strain evidence="4">DAOM BR144</strain>
    </source>
</reference>
<dbReference type="HOGENOM" id="CLU_007009_0_0_1"/>
<keyword evidence="5" id="KW-1185">Reference proteome</keyword>
<evidence type="ECO:0000256" key="2">
    <source>
        <dbReference type="SAM" id="MobiDB-lite"/>
    </source>
</evidence>
<dbReference type="EnsemblProtists" id="PYU1_T013961">
    <property type="protein sequence ID" value="PYU1_T013961"/>
    <property type="gene ID" value="PYU1_G013932"/>
</dbReference>
<dbReference type="InParanoid" id="K3X9R2"/>
<sequence>MVSGDELLRLSMDESADFAARHVSSPVPAAAKSTTASGNHPPTTFKLLLPTVSTSPTHKSKKYPGERFAGSNQLSSGSSKVDASVGTRPPTEASVASPQGTRRVRPAVITAVPKSLSSVSSSWQNPLSELQSSHPRLNVLLNSISSLSSLSSTRLFAKLLQDEMQNQVALESKEPCGSSDLPTARSQQMAANGEGKVEPAATSRPSTTQSMRLLPRTSSSTGSQHFVSTPFRVAHDMSVTFNSVEARFEGAPASEEWAILHKQFGIPLKQMRCRTHSNDSVPALLHMLRRELVKRDGLNTKYIYRVSPDQNEVRAIKNAIDRGNVEHTRVSDPHAYASLIKTWLRDLPSRLLSSLDMHDLKAVASMDTLEGRASYSGSQTKLLRSSFSHNDNVSTKVHAVLNKLPRLERAVLDWLLDHMLEVIDRSAVNKMTARSLAIVLAPNLFDIETASTTLAGSSSAANCVASFLCVLTACKQHAGRASYNDSASNNLARSRSFQIRSSLDTLAALNTKADASGRRSMTIDEGNNNMNASYPSTSERIVQPTEQTSNNGDNQVVGSLEDMVKAVVDGLWIELEAQQVTSVETLHGEHKRAAIAVFEQFQRTILQFIQQFSKRAEDREWVDHVCRTLDTSMNLQDTVIPHSLHHLQRWVRAALGFDEFLIVLRAEKATKDKLARLRNRYPMECGVNTSSATTTTGKTLNPAQTHGLFHHIFLATLDTSCQEKRKSNHDEPAESEGGKDASKAMGQTHDILLDGALQLAGHDNVFERETVADLEPRAREIAKLGEREPTIGNLLAGMSRADTIARLGLDTHQQQLTDMVQSTLRIHDLLQQAV</sequence>
<feature type="compositionally biased region" description="Polar residues" evidence="2">
    <location>
        <begin position="32"/>
        <end position="42"/>
    </location>
</feature>
<feature type="compositionally biased region" description="Polar residues" evidence="2">
    <location>
        <begin position="70"/>
        <end position="81"/>
    </location>
</feature>
<dbReference type="AlphaFoldDB" id="K3X9R2"/>
<dbReference type="InterPro" id="IPR008936">
    <property type="entry name" value="Rho_GTPase_activation_prot"/>
</dbReference>
<keyword evidence="1" id="KW-0343">GTPase activation</keyword>
<evidence type="ECO:0000259" key="3">
    <source>
        <dbReference type="PROSITE" id="PS50238"/>
    </source>
</evidence>
<feature type="compositionally biased region" description="Basic and acidic residues" evidence="2">
    <location>
        <begin position="723"/>
        <end position="742"/>
    </location>
</feature>
<protein>
    <recommendedName>
        <fullName evidence="3">Rho-GAP domain-containing protein</fullName>
    </recommendedName>
</protein>
<feature type="domain" description="Rho-GAP" evidence="3">
    <location>
        <begin position="266"/>
        <end position="476"/>
    </location>
</feature>
<dbReference type="Proteomes" id="UP000019132">
    <property type="component" value="Unassembled WGS sequence"/>
</dbReference>
<dbReference type="CDD" id="cd00159">
    <property type="entry name" value="RhoGAP"/>
    <property type="match status" value="1"/>
</dbReference>
<dbReference type="InterPro" id="IPR044785">
    <property type="entry name" value="RopGAP1-5"/>
</dbReference>
<reference evidence="5" key="1">
    <citation type="journal article" date="2010" name="Genome Biol.">
        <title>Genome sequence of the necrotrophic plant pathogen Pythium ultimum reveals original pathogenicity mechanisms and effector repertoire.</title>
        <authorList>
            <person name="Levesque C.A."/>
            <person name="Brouwer H."/>
            <person name="Cano L."/>
            <person name="Hamilton J.P."/>
            <person name="Holt C."/>
            <person name="Huitema E."/>
            <person name="Raffaele S."/>
            <person name="Robideau G.P."/>
            <person name="Thines M."/>
            <person name="Win J."/>
            <person name="Zerillo M.M."/>
            <person name="Beakes G.W."/>
            <person name="Boore J.L."/>
            <person name="Busam D."/>
            <person name="Dumas B."/>
            <person name="Ferriera S."/>
            <person name="Fuerstenberg S.I."/>
            <person name="Gachon C.M."/>
            <person name="Gaulin E."/>
            <person name="Govers F."/>
            <person name="Grenville-Briggs L."/>
            <person name="Horner N."/>
            <person name="Hostetler J."/>
            <person name="Jiang R.H."/>
            <person name="Johnson J."/>
            <person name="Krajaejun T."/>
            <person name="Lin H."/>
            <person name="Meijer H.J."/>
            <person name="Moore B."/>
            <person name="Morris P."/>
            <person name="Phuntmart V."/>
            <person name="Puiu D."/>
            <person name="Shetty J."/>
            <person name="Stajich J.E."/>
            <person name="Tripathy S."/>
            <person name="Wawra S."/>
            <person name="van West P."/>
            <person name="Whitty B.R."/>
            <person name="Coutinho P.M."/>
            <person name="Henrissat B."/>
            <person name="Martin F."/>
            <person name="Thomas P.D."/>
            <person name="Tyler B.M."/>
            <person name="De Vries R.P."/>
            <person name="Kamoun S."/>
            <person name="Yandell M."/>
            <person name="Tisserat N."/>
            <person name="Buell C.R."/>
        </authorList>
    </citation>
    <scope>NUCLEOTIDE SEQUENCE</scope>
    <source>
        <strain evidence="5">DAOM:BR144</strain>
    </source>
</reference>
<dbReference type="GO" id="GO:0005096">
    <property type="term" value="F:GTPase activator activity"/>
    <property type="evidence" value="ECO:0007669"/>
    <property type="project" value="UniProtKB-KW"/>
</dbReference>
<dbReference type="EMBL" id="GL376578">
    <property type="status" value="NOT_ANNOTATED_CDS"/>
    <property type="molecule type" value="Genomic_DNA"/>
</dbReference>
<accession>K3X9R2</accession>
<organism evidence="4 5">
    <name type="scientific">Globisporangium ultimum (strain ATCC 200006 / CBS 805.95 / DAOM BR144)</name>
    <name type="common">Pythium ultimum</name>
    <dbReference type="NCBI Taxonomy" id="431595"/>
    <lineage>
        <taxon>Eukaryota</taxon>
        <taxon>Sar</taxon>
        <taxon>Stramenopiles</taxon>
        <taxon>Oomycota</taxon>
        <taxon>Peronosporomycetes</taxon>
        <taxon>Pythiales</taxon>
        <taxon>Pythiaceae</taxon>
        <taxon>Globisporangium</taxon>
    </lineage>
</organism>
<dbReference type="PANTHER" id="PTHR23177">
    <property type="entry name" value="MKIAA1688 PROTEIN"/>
    <property type="match status" value="1"/>
</dbReference>
<dbReference type="SMART" id="SM00324">
    <property type="entry name" value="RhoGAP"/>
    <property type="match status" value="1"/>
</dbReference>
<feature type="region of interest" description="Disordered" evidence="2">
    <location>
        <begin position="723"/>
        <end position="744"/>
    </location>
</feature>
<dbReference type="eggNOG" id="KOG4270">
    <property type="taxonomic scope" value="Eukaryota"/>
</dbReference>
<evidence type="ECO:0000313" key="5">
    <source>
        <dbReference type="Proteomes" id="UP000019132"/>
    </source>
</evidence>
<feature type="compositionally biased region" description="Polar residues" evidence="2">
    <location>
        <begin position="203"/>
        <end position="225"/>
    </location>
</feature>
<dbReference type="GO" id="GO:0007165">
    <property type="term" value="P:signal transduction"/>
    <property type="evidence" value="ECO:0007669"/>
    <property type="project" value="InterPro"/>
</dbReference>
<dbReference type="PROSITE" id="PS50238">
    <property type="entry name" value="RHOGAP"/>
    <property type="match status" value="1"/>
</dbReference>
<evidence type="ECO:0000313" key="4">
    <source>
        <dbReference type="EnsemblProtists" id="PYU1_T013961"/>
    </source>
</evidence>
<proteinExistence type="predicted"/>